<keyword evidence="2" id="KW-0677">Repeat</keyword>
<dbReference type="EMBL" id="CACTIH010006038">
    <property type="protein sequence ID" value="CAA3003867.1"/>
    <property type="molecule type" value="Genomic_DNA"/>
</dbReference>
<dbReference type="InterPro" id="IPR011990">
    <property type="entry name" value="TPR-like_helical_dom_sf"/>
</dbReference>
<reference evidence="4 5" key="1">
    <citation type="submission" date="2019-12" db="EMBL/GenBank/DDBJ databases">
        <authorList>
            <person name="Alioto T."/>
            <person name="Alioto T."/>
            <person name="Gomez Garrido J."/>
        </authorList>
    </citation>
    <scope>NUCLEOTIDE SEQUENCE [LARGE SCALE GENOMIC DNA]</scope>
</reference>
<dbReference type="Proteomes" id="UP000594638">
    <property type="component" value="Unassembled WGS sequence"/>
</dbReference>
<organism evidence="4 5">
    <name type="scientific">Olea europaea subsp. europaea</name>
    <dbReference type="NCBI Taxonomy" id="158383"/>
    <lineage>
        <taxon>Eukaryota</taxon>
        <taxon>Viridiplantae</taxon>
        <taxon>Streptophyta</taxon>
        <taxon>Embryophyta</taxon>
        <taxon>Tracheophyta</taxon>
        <taxon>Spermatophyta</taxon>
        <taxon>Magnoliopsida</taxon>
        <taxon>eudicotyledons</taxon>
        <taxon>Gunneridae</taxon>
        <taxon>Pentapetalae</taxon>
        <taxon>asterids</taxon>
        <taxon>lamiids</taxon>
        <taxon>Lamiales</taxon>
        <taxon>Oleaceae</taxon>
        <taxon>Oleeae</taxon>
        <taxon>Olea</taxon>
    </lineage>
</organism>
<protein>
    <recommendedName>
        <fullName evidence="6">Pentatricopeptide repeat-containing protein</fullName>
    </recommendedName>
</protein>
<gene>
    <name evidence="4" type="ORF">OLEA9_A007737</name>
</gene>
<dbReference type="Gramene" id="OE9A007737T1">
    <property type="protein sequence ID" value="OE9A007737C1"/>
    <property type="gene ID" value="OE9A007737"/>
</dbReference>
<dbReference type="PROSITE" id="PS51375">
    <property type="entry name" value="PPR"/>
    <property type="match status" value="1"/>
</dbReference>
<dbReference type="GO" id="GO:0005739">
    <property type="term" value="C:mitochondrion"/>
    <property type="evidence" value="ECO:0007669"/>
    <property type="project" value="TreeGrafter"/>
</dbReference>
<sequence length="331" mass="38327">MATILNAVISQFPISNPSLCFQFHNCNHNHVSLPSKLSFKSVNITTRTHKNPSSIKCSIFDKTIEGLRASGRGYDSYGILRKGTDRGISDWIHGYHVVSPNEVPGKKGDDVLSKLRNVISSLMIEERYQDALEVHQRINNWKESDKMTPEDTARQLYLIARVYGVPSAEKYFLKLPDAMKDNRTYNALLIRYVVAGMKMNAESLFHKMRNAGYASDEDSFYPMLKLYKDLKHNDKVELLISTMIEENIQLGGRSYSIWLWSCHSQESLDKIFKHVQRETPGFPFHQFYKIALMYNELGQLEKVRDCLNEIESRITWNVDCLDYDYMILMDL</sequence>
<dbReference type="AlphaFoldDB" id="A0A8S0TJW5"/>
<evidence type="ECO:0000313" key="4">
    <source>
        <dbReference type="EMBL" id="CAA3003867.1"/>
    </source>
</evidence>
<name>A0A8S0TJW5_OLEEU</name>
<evidence type="ECO:0008006" key="6">
    <source>
        <dbReference type="Google" id="ProtNLM"/>
    </source>
</evidence>
<dbReference type="GO" id="GO:0003729">
    <property type="term" value="F:mRNA binding"/>
    <property type="evidence" value="ECO:0007669"/>
    <property type="project" value="UniProtKB-ARBA"/>
</dbReference>
<keyword evidence="5" id="KW-1185">Reference proteome</keyword>
<dbReference type="InterPro" id="IPR002885">
    <property type="entry name" value="PPR_rpt"/>
</dbReference>
<evidence type="ECO:0000256" key="3">
    <source>
        <dbReference type="PROSITE-ProRule" id="PRU00708"/>
    </source>
</evidence>
<dbReference type="Pfam" id="PF01535">
    <property type="entry name" value="PPR"/>
    <property type="match status" value="1"/>
</dbReference>
<feature type="repeat" description="PPR" evidence="3">
    <location>
        <begin position="181"/>
        <end position="215"/>
    </location>
</feature>
<evidence type="ECO:0000256" key="2">
    <source>
        <dbReference type="ARBA" id="ARBA00022737"/>
    </source>
</evidence>
<dbReference type="PANTHER" id="PTHR45717">
    <property type="entry name" value="OS12G0527900 PROTEIN"/>
    <property type="match status" value="1"/>
</dbReference>
<dbReference type="Gene3D" id="1.25.40.10">
    <property type="entry name" value="Tetratricopeptide repeat domain"/>
    <property type="match status" value="1"/>
</dbReference>
<accession>A0A8S0TJW5</accession>
<proteinExistence type="inferred from homology"/>
<comment type="caution">
    <text evidence="4">The sequence shown here is derived from an EMBL/GenBank/DDBJ whole genome shotgun (WGS) entry which is preliminary data.</text>
</comment>
<dbReference type="PANTHER" id="PTHR45717:SF3">
    <property type="entry name" value="OS04G0544400 PROTEIN"/>
    <property type="match status" value="1"/>
</dbReference>
<comment type="similarity">
    <text evidence="1">Belongs to the PPR family. P subfamily.</text>
</comment>
<evidence type="ECO:0000256" key="1">
    <source>
        <dbReference type="ARBA" id="ARBA00007626"/>
    </source>
</evidence>
<evidence type="ECO:0000313" key="5">
    <source>
        <dbReference type="Proteomes" id="UP000594638"/>
    </source>
</evidence>